<feature type="region of interest" description="Disordered" evidence="2">
    <location>
        <begin position="508"/>
        <end position="649"/>
    </location>
</feature>
<evidence type="ECO:0000256" key="1">
    <source>
        <dbReference type="ARBA" id="ARBA00022737"/>
    </source>
</evidence>
<name>A0ABS5QYZ7_9LACO</name>
<feature type="compositionally biased region" description="Basic and acidic residues" evidence="2">
    <location>
        <begin position="609"/>
        <end position="623"/>
    </location>
</feature>
<dbReference type="SUPFAM" id="SSF69360">
    <property type="entry name" value="Cell wall binding repeat"/>
    <property type="match status" value="2"/>
</dbReference>
<dbReference type="InterPro" id="IPR027636">
    <property type="entry name" value="Glucan-bd_rpt"/>
</dbReference>
<feature type="compositionally biased region" description="Polar residues" evidence="2">
    <location>
        <begin position="598"/>
        <end position="607"/>
    </location>
</feature>
<proteinExistence type="predicted"/>
<evidence type="ECO:0000256" key="2">
    <source>
        <dbReference type="SAM" id="MobiDB-lite"/>
    </source>
</evidence>
<dbReference type="Pfam" id="PF19127">
    <property type="entry name" value="Choline_bind_3"/>
    <property type="match status" value="2"/>
</dbReference>
<dbReference type="Proteomes" id="UP001519504">
    <property type="component" value="Unassembled WGS sequence"/>
</dbReference>
<accession>A0ABS5QYZ7</accession>
<dbReference type="NCBIfam" id="TIGR04035">
    <property type="entry name" value="glucan_65_rpt"/>
    <property type="match status" value="2"/>
</dbReference>
<evidence type="ECO:0000313" key="4">
    <source>
        <dbReference type="Proteomes" id="UP001519504"/>
    </source>
</evidence>
<reference evidence="3 4" key="1">
    <citation type="submission" date="2020-02" db="EMBL/GenBank/DDBJ databases">
        <title>Fructobacillus sp. isolated from paper mulberry of Taiwan.</title>
        <authorList>
            <person name="Lin S.-T."/>
        </authorList>
    </citation>
    <scope>NUCLEOTIDE SEQUENCE [LARGE SCALE GENOMIC DNA]</scope>
    <source>
        <strain evidence="3 4">M2-14</strain>
    </source>
</reference>
<dbReference type="Gene3D" id="2.10.270.10">
    <property type="entry name" value="Cholin Binding"/>
    <property type="match status" value="5"/>
</dbReference>
<evidence type="ECO:0000313" key="3">
    <source>
        <dbReference type="EMBL" id="MBS9338423.1"/>
    </source>
</evidence>
<sequence>MNKYFTVNSDESFLPKNLINQESNTGFTSDSGHISYYSLSGYKAKHSFVLWKGNWFYFDDDGYMVTGEKEVDGEVYFFLKNGVELRNHSWVDHQGQLRYSGLQGVSKIVSRTISGKDGDGTFFSKEDGNQYFILKATNELAKGLYVIDKNIQFFDMETGAQAKGVWKSFNGNRYYFASGSGNGVKGVVEIDKIFYLFGDDGKFVGLISDVDHPTVHPSKDGLEKIPFLPESSQYKAYGDGSRFKFENNGSSNTGLFRDKDGHIRYFDDVSGYQTKGQIQKIDGNYYCFDKNSGVGRLIKNVSGGHFVINQEKTNHESVSYVDAQGVTVKGLVQIDGQVYYFDLENGIQRKGVSVRISGQEYYFDGENGSLDDVRSQQTHNGWVLDEKAQRFYFDSKSNSYWTGKHSVDGHEFFFREDGHLALGEYVAESNGTWSYYARETGYKAYGATKIDGSYRFFDKQGIQVKGDWAQDDQGRWSYYDADQGKRLIGNQTIKGKDYKFDKDGILIAGDAPLPDNPVNPDQPVNPDKPVNPDQPVNPDKPVNPDQPVKPDKPVNPDQPDKPAHPSANNDTAPHNVSYPLDGARDANNSELNVDDKIISSNDASNTIPEKVDAQSKKSSELSKKATNQPKLSRVKRSQEKQNDEASNGFFHKVGHSISDAGKSIGQVLANTGKVAGGFFVDAGRTIGDVAHTVADAVSEATDTVVQTTQHIWHKVTGFFKDWFM</sequence>
<feature type="compositionally biased region" description="Low complexity" evidence="2">
    <location>
        <begin position="516"/>
        <end position="546"/>
    </location>
</feature>
<dbReference type="InterPro" id="IPR018337">
    <property type="entry name" value="Cell_wall/Cho-bd_repeat"/>
</dbReference>
<feature type="compositionally biased region" description="Basic and acidic residues" evidence="2">
    <location>
        <begin position="548"/>
        <end position="563"/>
    </location>
</feature>
<dbReference type="EMBL" id="JAAMFK010000002">
    <property type="protein sequence ID" value="MBS9338423.1"/>
    <property type="molecule type" value="Genomic_DNA"/>
</dbReference>
<gene>
    <name evidence="3" type="ORF">G6R29_02070</name>
</gene>
<keyword evidence="4" id="KW-1185">Reference proteome</keyword>
<comment type="caution">
    <text evidence="3">The sequence shown here is derived from an EMBL/GenBank/DDBJ whole genome shotgun (WGS) entry which is preliminary data.</text>
</comment>
<keyword evidence="1" id="KW-0677">Repeat</keyword>
<protein>
    <submittedName>
        <fullName evidence="3">Uncharacterized protein</fullName>
    </submittedName>
</protein>
<organism evidence="3 4">
    <name type="scientific">Fructobacillus broussonetiae</name>
    <dbReference type="NCBI Taxonomy" id="2713173"/>
    <lineage>
        <taxon>Bacteria</taxon>
        <taxon>Bacillati</taxon>
        <taxon>Bacillota</taxon>
        <taxon>Bacilli</taxon>
        <taxon>Lactobacillales</taxon>
        <taxon>Lactobacillaceae</taxon>
        <taxon>Fructobacillus</taxon>
    </lineage>
</organism>